<keyword evidence="6 7" id="KW-0472">Membrane</keyword>
<evidence type="ECO:0000256" key="3">
    <source>
        <dbReference type="ARBA" id="ARBA00022519"/>
    </source>
</evidence>
<comment type="caution">
    <text evidence="9">The sequence shown here is derived from an EMBL/GenBank/DDBJ whole genome shotgun (WGS) entry which is preliminary data.</text>
</comment>
<evidence type="ECO:0000256" key="1">
    <source>
        <dbReference type="ARBA" id="ARBA00004429"/>
    </source>
</evidence>
<keyword evidence="4 7" id="KW-0812">Transmembrane</keyword>
<organism evidence="9 10">
    <name type="scientific">candidate division KSB3 bacterium</name>
    <dbReference type="NCBI Taxonomy" id="2044937"/>
    <lineage>
        <taxon>Bacteria</taxon>
        <taxon>candidate division KSB3</taxon>
    </lineage>
</organism>
<evidence type="ECO:0000259" key="8">
    <source>
        <dbReference type="Pfam" id="PF06808"/>
    </source>
</evidence>
<dbReference type="Pfam" id="PF06808">
    <property type="entry name" value="DctM"/>
    <property type="match status" value="1"/>
</dbReference>
<dbReference type="GO" id="GO:0005886">
    <property type="term" value="C:plasma membrane"/>
    <property type="evidence" value="ECO:0007669"/>
    <property type="project" value="UniProtKB-SubCell"/>
</dbReference>
<feature type="transmembrane region" description="Helical" evidence="7">
    <location>
        <begin position="172"/>
        <end position="198"/>
    </location>
</feature>
<keyword evidence="5 7" id="KW-1133">Transmembrane helix</keyword>
<feature type="non-terminal residue" evidence="9">
    <location>
        <position position="230"/>
    </location>
</feature>
<evidence type="ECO:0000256" key="7">
    <source>
        <dbReference type="SAM" id="Phobius"/>
    </source>
</evidence>
<dbReference type="InterPro" id="IPR010656">
    <property type="entry name" value="DctM"/>
</dbReference>
<dbReference type="Proteomes" id="UP000649604">
    <property type="component" value="Unassembled WGS sequence"/>
</dbReference>
<reference evidence="9" key="1">
    <citation type="submission" date="2019-11" db="EMBL/GenBank/DDBJ databases">
        <title>Microbial mats filling the niche in hypersaline microbial mats.</title>
        <authorList>
            <person name="Wong H.L."/>
            <person name="Macleod F.I."/>
            <person name="White R.A. III"/>
            <person name="Burns B.P."/>
        </authorList>
    </citation>
    <scope>NUCLEOTIDE SEQUENCE</scope>
    <source>
        <strain evidence="9">Rbin_158</strain>
    </source>
</reference>
<dbReference type="InterPro" id="IPR004681">
    <property type="entry name" value="TRAP_DctM"/>
</dbReference>
<dbReference type="PANTHER" id="PTHR33362:SF2">
    <property type="entry name" value="TRAP TRANSPORTER LARGE PERMEASE PROTEIN"/>
    <property type="match status" value="1"/>
</dbReference>
<keyword evidence="2" id="KW-1003">Cell membrane</keyword>
<dbReference type="AlphaFoldDB" id="A0A9D5Q6Z6"/>
<protein>
    <submittedName>
        <fullName evidence="9">TRAP transporter large permease subunit</fullName>
    </submittedName>
</protein>
<feature type="transmembrane region" description="Helical" evidence="7">
    <location>
        <begin position="91"/>
        <end position="110"/>
    </location>
</feature>
<sequence length="230" mass="23995">MGGTFGPLFLIGSMLFLVVLGVPIAYAIGIASLMTAMYVGIPLEAILLKVSDGVDNFSLLAIPFFVFAGALMAEGGMAWRLVNFANIFVGFIRGGLAMVNILASMFFGGISGSSVADVSSIGSILIPMMKKQGYDDEFSVNITITSATQGIVIPPSHNAVIYSYAAGGAVSIAQLFMAGFIPGVMIGVSLMVLSFILATKRNYPKGELVPLREAIKISGQAVLGLVTVII</sequence>
<evidence type="ECO:0000313" key="9">
    <source>
        <dbReference type="EMBL" id="MBD3326325.1"/>
    </source>
</evidence>
<feature type="transmembrane region" description="Helical" evidence="7">
    <location>
        <begin position="7"/>
        <end position="39"/>
    </location>
</feature>
<accession>A0A9D5Q6Z6</accession>
<name>A0A9D5Q6Z6_9BACT</name>
<keyword evidence="3" id="KW-0997">Cell inner membrane</keyword>
<proteinExistence type="predicted"/>
<gene>
    <name evidence="9" type="ORF">GF339_17200</name>
</gene>
<comment type="subcellular location">
    <subcellularLocation>
        <location evidence="1">Cell inner membrane</location>
        <topology evidence="1">Multi-pass membrane protein</topology>
    </subcellularLocation>
</comment>
<evidence type="ECO:0000256" key="6">
    <source>
        <dbReference type="ARBA" id="ARBA00023136"/>
    </source>
</evidence>
<dbReference type="PANTHER" id="PTHR33362">
    <property type="entry name" value="SIALIC ACID TRAP TRANSPORTER PERMEASE PROTEIN SIAT-RELATED"/>
    <property type="match status" value="1"/>
</dbReference>
<feature type="domain" description="TRAP C4-dicarboxylate transport system permease DctM subunit" evidence="8">
    <location>
        <begin position="12"/>
        <end position="230"/>
    </location>
</feature>
<dbReference type="EMBL" id="WJJP01000562">
    <property type="protein sequence ID" value="MBD3326325.1"/>
    <property type="molecule type" value="Genomic_DNA"/>
</dbReference>
<evidence type="ECO:0000256" key="4">
    <source>
        <dbReference type="ARBA" id="ARBA00022692"/>
    </source>
</evidence>
<feature type="transmembrane region" description="Helical" evidence="7">
    <location>
        <begin position="59"/>
        <end position="79"/>
    </location>
</feature>
<dbReference type="GO" id="GO:0022857">
    <property type="term" value="F:transmembrane transporter activity"/>
    <property type="evidence" value="ECO:0007669"/>
    <property type="project" value="TreeGrafter"/>
</dbReference>
<evidence type="ECO:0000256" key="2">
    <source>
        <dbReference type="ARBA" id="ARBA00022475"/>
    </source>
</evidence>
<evidence type="ECO:0000256" key="5">
    <source>
        <dbReference type="ARBA" id="ARBA00022989"/>
    </source>
</evidence>
<evidence type="ECO:0000313" key="10">
    <source>
        <dbReference type="Proteomes" id="UP000649604"/>
    </source>
</evidence>